<evidence type="ECO:0000256" key="6">
    <source>
        <dbReference type="ARBA" id="ARBA00023163"/>
    </source>
</evidence>
<keyword evidence="11" id="KW-1185">Reference proteome</keyword>
<dbReference type="PANTHER" id="PTHR46425:SF1">
    <property type="entry name" value="TRANSCRIPTION TERMINATION FACTOR RHO"/>
    <property type="match status" value="1"/>
</dbReference>
<evidence type="ECO:0000259" key="9">
    <source>
        <dbReference type="PROSITE" id="PS51856"/>
    </source>
</evidence>
<feature type="binding site" evidence="7">
    <location>
        <begin position="145"/>
        <end position="150"/>
    </location>
    <ligand>
        <name>ATP</name>
        <dbReference type="ChEBI" id="CHEBI:30616"/>
    </ligand>
</feature>
<dbReference type="InterPro" id="IPR012340">
    <property type="entry name" value="NA-bd_OB-fold"/>
</dbReference>
<comment type="caution">
    <text evidence="7">Lacks conserved residue(s) required for the propagation of feature annotation.</text>
</comment>
<evidence type="ECO:0000256" key="7">
    <source>
        <dbReference type="HAMAP-Rule" id="MF_01884"/>
    </source>
</evidence>
<gene>
    <name evidence="7 10" type="primary">rho</name>
    <name evidence="10" type="ORF">ACIBP5_33150</name>
</gene>
<comment type="subunit">
    <text evidence="7">Homohexamer. The homohexamer assembles into an open ring structure.</text>
</comment>
<dbReference type="EC" id="3.6.4.-" evidence="7"/>
<keyword evidence="5 7" id="KW-0805">Transcription regulation</keyword>
<organism evidence="10 11">
    <name type="scientific">Nonomuraea indica</name>
    <dbReference type="NCBI Taxonomy" id="1581193"/>
    <lineage>
        <taxon>Bacteria</taxon>
        <taxon>Bacillati</taxon>
        <taxon>Actinomycetota</taxon>
        <taxon>Actinomycetes</taxon>
        <taxon>Streptosporangiales</taxon>
        <taxon>Streptosporangiaceae</taxon>
        <taxon>Nonomuraea</taxon>
    </lineage>
</organism>
<dbReference type="Pfam" id="PF07497">
    <property type="entry name" value="Rho_RNA_bind"/>
    <property type="match status" value="1"/>
</dbReference>
<accession>A0ABW8AFN0</accession>
<evidence type="ECO:0000256" key="5">
    <source>
        <dbReference type="ARBA" id="ARBA00023015"/>
    </source>
</evidence>
<keyword evidence="1 7" id="KW-0806">Transcription termination</keyword>
<dbReference type="InterPro" id="IPR011113">
    <property type="entry name" value="Rho_RNA-bd"/>
</dbReference>
<evidence type="ECO:0000313" key="11">
    <source>
        <dbReference type="Proteomes" id="UP001612928"/>
    </source>
</evidence>
<comment type="function">
    <text evidence="7">Facilitates transcription termination by a mechanism that involves Rho binding to the nascent RNA, activation of Rho's RNA-dependent ATPase activity, and release of the mRNA from the DNA template.</text>
</comment>
<name>A0ABW8AFN0_9ACTN</name>
<dbReference type="RefSeq" id="WP_397025146.1">
    <property type="nucleotide sequence ID" value="NZ_JBITMB010000009.1"/>
</dbReference>
<sequence>MTITTDRRSKRTITTAAPAAPKGPVAENEVTGLVDIRDDRAYLRTNGYLPGEHDVRLPAVHVKALDLRAGDLITATLRRPHGKPAEVMSIDHLDPGGPRRHFADLTPVHPRRRLLLETESSTTRLIDLVTPVGLGQRGLIAAPPKTGKTMALKAVADAIATNHPAVHLMVVLVGERPEEVTDFRRQVRGEVIASTFDQAERDHTALAELAVERAKRLVERGRHVVVLLDSLTRLGRAYNVVSPKGGRTLTGGIDAYAVQRPKQLFGAARATEEGGSLTILATALVETGSRMDDYLFEEFKSTGNMELRLDRALAEQRMFPAVDVSSSGTRREEMLLTREEREIVWRLRQVLAGLNREQALTGILDGVRTSPSNAAFLRKLALSHAQR</sequence>
<dbReference type="SMART" id="SM00382">
    <property type="entry name" value="AAA"/>
    <property type="match status" value="1"/>
</dbReference>
<dbReference type="Proteomes" id="UP001612928">
    <property type="component" value="Unassembled WGS sequence"/>
</dbReference>
<reference evidence="10 11" key="1">
    <citation type="submission" date="2024-10" db="EMBL/GenBank/DDBJ databases">
        <title>The Natural Products Discovery Center: Release of the First 8490 Sequenced Strains for Exploring Actinobacteria Biosynthetic Diversity.</title>
        <authorList>
            <person name="Kalkreuter E."/>
            <person name="Kautsar S.A."/>
            <person name="Yang D."/>
            <person name="Bader C.D."/>
            <person name="Teijaro C.N."/>
            <person name="Fluegel L."/>
            <person name="Davis C.M."/>
            <person name="Simpson J.R."/>
            <person name="Lauterbach L."/>
            <person name="Steele A.D."/>
            <person name="Gui C."/>
            <person name="Meng S."/>
            <person name="Li G."/>
            <person name="Viehrig K."/>
            <person name="Ye F."/>
            <person name="Su P."/>
            <person name="Kiefer A.F."/>
            <person name="Nichols A."/>
            <person name="Cepeda A.J."/>
            <person name="Yan W."/>
            <person name="Fan B."/>
            <person name="Jiang Y."/>
            <person name="Adhikari A."/>
            <person name="Zheng C.-J."/>
            <person name="Schuster L."/>
            <person name="Cowan T.M."/>
            <person name="Smanski M.J."/>
            <person name="Chevrette M.G."/>
            <person name="De Carvalho L.P.S."/>
            <person name="Shen B."/>
        </authorList>
    </citation>
    <scope>NUCLEOTIDE SEQUENCE [LARGE SCALE GENOMIC DNA]</scope>
    <source>
        <strain evidence="10 11">NPDC049503</strain>
    </source>
</reference>
<dbReference type="Pfam" id="PF00006">
    <property type="entry name" value="ATP-synt_ab"/>
    <property type="match status" value="1"/>
</dbReference>
<dbReference type="PANTHER" id="PTHR46425">
    <property type="entry name" value="TRANSCRIPTION TERMINATION FACTOR RHO"/>
    <property type="match status" value="1"/>
</dbReference>
<keyword evidence="6 7" id="KW-0804">Transcription</keyword>
<dbReference type="GO" id="GO:0016787">
    <property type="term" value="F:hydrolase activity"/>
    <property type="evidence" value="ECO:0007669"/>
    <property type="project" value="UniProtKB-KW"/>
</dbReference>
<feature type="binding site" evidence="7">
    <location>
        <position position="176"/>
    </location>
    <ligand>
        <name>ATP</name>
        <dbReference type="ChEBI" id="CHEBI:30616"/>
    </ligand>
</feature>
<evidence type="ECO:0000256" key="3">
    <source>
        <dbReference type="ARBA" id="ARBA00022806"/>
    </source>
</evidence>
<evidence type="ECO:0000256" key="4">
    <source>
        <dbReference type="ARBA" id="ARBA00022884"/>
    </source>
</evidence>
<dbReference type="Gene3D" id="3.40.50.300">
    <property type="entry name" value="P-loop containing nucleotide triphosphate hydrolases"/>
    <property type="match status" value="1"/>
</dbReference>
<keyword evidence="4 7" id="KW-0694">RNA-binding</keyword>
<keyword evidence="2 7" id="KW-0378">Hydrolase</keyword>
<dbReference type="Gene3D" id="2.40.50.140">
    <property type="entry name" value="Nucleic acid-binding proteins"/>
    <property type="match status" value="1"/>
</dbReference>
<feature type="binding site" evidence="7">
    <location>
        <begin position="133"/>
        <end position="138"/>
    </location>
    <ligand>
        <name>ATP</name>
        <dbReference type="ChEBI" id="CHEBI:30616"/>
    </ligand>
</feature>
<evidence type="ECO:0000256" key="8">
    <source>
        <dbReference type="PROSITE-ProRule" id="PRU01203"/>
    </source>
</evidence>
<evidence type="ECO:0000313" key="10">
    <source>
        <dbReference type="EMBL" id="MFI7444847.1"/>
    </source>
</evidence>
<dbReference type="InterPro" id="IPR004665">
    <property type="entry name" value="Term_rho"/>
</dbReference>
<evidence type="ECO:0000256" key="2">
    <source>
        <dbReference type="ARBA" id="ARBA00022801"/>
    </source>
</evidence>
<dbReference type="InterPro" id="IPR000194">
    <property type="entry name" value="ATPase_F1/V1/A1_a/bsu_nucl-bd"/>
</dbReference>
<dbReference type="HAMAP" id="MF_01884">
    <property type="entry name" value="Rho"/>
    <property type="match status" value="1"/>
</dbReference>
<dbReference type="InterPro" id="IPR027417">
    <property type="entry name" value="P-loop_NTPase"/>
</dbReference>
<comment type="similarity">
    <text evidence="7 8">Belongs to the Rho family.</text>
</comment>
<keyword evidence="3 7" id="KW-0347">Helicase</keyword>
<keyword evidence="7" id="KW-0547">Nucleotide-binding</keyword>
<comment type="caution">
    <text evidence="10">The sequence shown here is derived from an EMBL/GenBank/DDBJ whole genome shotgun (WGS) entry which is preliminary data.</text>
</comment>
<protein>
    <recommendedName>
        <fullName evidence="7">Transcription termination factor Rho</fullName>
        <ecNumber evidence="7">3.6.4.-</ecNumber>
    </recommendedName>
    <alternativeName>
        <fullName evidence="7">ATP-dependent helicase Rho</fullName>
    </alternativeName>
</protein>
<proteinExistence type="inferred from homology"/>
<feature type="domain" description="Rho RNA-BD" evidence="9">
    <location>
        <begin position="27"/>
        <end position="94"/>
    </location>
</feature>
<dbReference type="PROSITE" id="PS51856">
    <property type="entry name" value="RHO_RNA_BD"/>
    <property type="match status" value="1"/>
</dbReference>
<dbReference type="InterPro" id="IPR003593">
    <property type="entry name" value="AAA+_ATPase"/>
</dbReference>
<dbReference type="NCBIfam" id="NF006886">
    <property type="entry name" value="PRK09376.1"/>
    <property type="match status" value="1"/>
</dbReference>
<keyword evidence="7" id="KW-0067">ATP-binding</keyword>
<dbReference type="EMBL" id="JBITMB010000009">
    <property type="protein sequence ID" value="MFI7444847.1"/>
    <property type="molecule type" value="Genomic_DNA"/>
</dbReference>
<dbReference type="SUPFAM" id="SSF52540">
    <property type="entry name" value="P-loop containing nucleoside triphosphate hydrolases"/>
    <property type="match status" value="1"/>
</dbReference>
<evidence type="ECO:0000256" key="1">
    <source>
        <dbReference type="ARBA" id="ARBA00022472"/>
    </source>
</evidence>